<keyword evidence="2" id="KW-0560">Oxidoreductase</keyword>
<dbReference type="Pfam" id="PF00106">
    <property type="entry name" value="adh_short"/>
    <property type="match status" value="1"/>
</dbReference>
<dbReference type="PRINTS" id="PR00081">
    <property type="entry name" value="GDHRDH"/>
</dbReference>
<protein>
    <submittedName>
        <fullName evidence="4">SDR family NAD(P)-dependent oxidoreductase</fullName>
    </submittedName>
</protein>
<evidence type="ECO:0000256" key="3">
    <source>
        <dbReference type="RuleBase" id="RU000363"/>
    </source>
</evidence>
<keyword evidence="5" id="KW-1185">Reference proteome</keyword>
<dbReference type="PRINTS" id="PR00080">
    <property type="entry name" value="SDRFAMILY"/>
</dbReference>
<dbReference type="CDD" id="cd05374">
    <property type="entry name" value="17beta-HSD-like_SDR_c"/>
    <property type="match status" value="1"/>
</dbReference>
<name>A0ABV9LZ54_9ALTE</name>
<dbReference type="EMBL" id="JBHSGU010000005">
    <property type="protein sequence ID" value="MFC4701176.1"/>
    <property type="molecule type" value="Genomic_DNA"/>
</dbReference>
<comment type="similarity">
    <text evidence="1 3">Belongs to the short-chain dehydrogenases/reductases (SDR) family.</text>
</comment>
<reference evidence="5" key="1">
    <citation type="journal article" date="2019" name="Int. J. Syst. Evol. Microbiol.">
        <title>The Global Catalogue of Microorganisms (GCM) 10K type strain sequencing project: providing services to taxonomists for standard genome sequencing and annotation.</title>
        <authorList>
            <consortium name="The Broad Institute Genomics Platform"/>
            <consortium name="The Broad Institute Genome Sequencing Center for Infectious Disease"/>
            <person name="Wu L."/>
            <person name="Ma J."/>
        </authorList>
    </citation>
    <scope>NUCLEOTIDE SEQUENCE [LARGE SCALE GENOMIC DNA]</scope>
    <source>
        <strain evidence="5">KACC 12507</strain>
    </source>
</reference>
<sequence length="278" mass="30338">MVQKVWFITGASRGLGLDMARAALRHGDKVVATARNAKGLVERFGEHKDLVALDMDVTNQQGITNAVTEAVKHFERIDVLVNNAGYGQMGRFETVSSRAIERQFAVNVFGVMDVTREVLPLMRKQKSGHIFNVSSIGGARGYAGSSVYCASKFTLEGWSEGLADELESFGIKVTIVEPGFFRTDFLDASSVSYGDIDIPVYADSNAEHKSMFDEISHAQAGDPAKLGDALVTLTREENPPMRFAAGSDALEFIGSDFARRLLELAQWSKLTCSTDISQ</sequence>
<organism evidence="4 5">
    <name type="scientific">Glaciecola siphonariae</name>
    <dbReference type="NCBI Taxonomy" id="521012"/>
    <lineage>
        <taxon>Bacteria</taxon>
        <taxon>Pseudomonadati</taxon>
        <taxon>Pseudomonadota</taxon>
        <taxon>Gammaproteobacteria</taxon>
        <taxon>Alteromonadales</taxon>
        <taxon>Alteromonadaceae</taxon>
        <taxon>Glaciecola</taxon>
    </lineage>
</organism>
<dbReference type="InterPro" id="IPR036291">
    <property type="entry name" value="NAD(P)-bd_dom_sf"/>
</dbReference>
<evidence type="ECO:0000256" key="2">
    <source>
        <dbReference type="ARBA" id="ARBA00023002"/>
    </source>
</evidence>
<dbReference type="InterPro" id="IPR051911">
    <property type="entry name" value="SDR_oxidoreductase"/>
</dbReference>
<dbReference type="Gene3D" id="3.40.50.720">
    <property type="entry name" value="NAD(P)-binding Rossmann-like Domain"/>
    <property type="match status" value="1"/>
</dbReference>
<dbReference type="PANTHER" id="PTHR43976:SF16">
    <property type="entry name" value="SHORT-CHAIN DEHYDROGENASE_REDUCTASE FAMILY PROTEIN"/>
    <property type="match status" value="1"/>
</dbReference>
<evidence type="ECO:0000313" key="4">
    <source>
        <dbReference type="EMBL" id="MFC4701176.1"/>
    </source>
</evidence>
<evidence type="ECO:0000256" key="1">
    <source>
        <dbReference type="ARBA" id="ARBA00006484"/>
    </source>
</evidence>
<dbReference type="InterPro" id="IPR002347">
    <property type="entry name" value="SDR_fam"/>
</dbReference>
<dbReference type="SUPFAM" id="SSF51735">
    <property type="entry name" value="NAD(P)-binding Rossmann-fold domains"/>
    <property type="match status" value="1"/>
</dbReference>
<dbReference type="Proteomes" id="UP001595897">
    <property type="component" value="Unassembled WGS sequence"/>
</dbReference>
<dbReference type="PANTHER" id="PTHR43976">
    <property type="entry name" value="SHORT CHAIN DEHYDROGENASE"/>
    <property type="match status" value="1"/>
</dbReference>
<comment type="caution">
    <text evidence="4">The sequence shown here is derived from an EMBL/GenBank/DDBJ whole genome shotgun (WGS) entry which is preliminary data.</text>
</comment>
<proteinExistence type="inferred from homology"/>
<dbReference type="RefSeq" id="WP_382409370.1">
    <property type="nucleotide sequence ID" value="NZ_JBHSGU010000005.1"/>
</dbReference>
<evidence type="ECO:0000313" key="5">
    <source>
        <dbReference type="Proteomes" id="UP001595897"/>
    </source>
</evidence>
<gene>
    <name evidence="4" type="ORF">ACFO4O_13470</name>
</gene>
<accession>A0ABV9LZ54</accession>